<accession>A0A842HAL4</accession>
<evidence type="ECO:0000313" key="2">
    <source>
        <dbReference type="EMBL" id="MBC2592677.1"/>
    </source>
</evidence>
<name>A0A842HAL4_9BACT</name>
<comment type="caution">
    <text evidence="2">The sequence shown here is derived from an EMBL/GenBank/DDBJ whole genome shotgun (WGS) entry which is preliminary data.</text>
</comment>
<evidence type="ECO:0000256" key="1">
    <source>
        <dbReference type="SAM" id="MobiDB-lite"/>
    </source>
</evidence>
<proteinExistence type="predicted"/>
<keyword evidence="3" id="KW-1185">Reference proteome</keyword>
<organism evidence="2 3">
    <name type="scientific">Ruficoccus amylovorans</name>
    <dbReference type="NCBI Taxonomy" id="1804625"/>
    <lineage>
        <taxon>Bacteria</taxon>
        <taxon>Pseudomonadati</taxon>
        <taxon>Verrucomicrobiota</taxon>
        <taxon>Opitutia</taxon>
        <taxon>Puniceicoccales</taxon>
        <taxon>Cerasicoccaceae</taxon>
        <taxon>Ruficoccus</taxon>
    </lineage>
</organism>
<feature type="region of interest" description="Disordered" evidence="1">
    <location>
        <begin position="1"/>
        <end position="22"/>
    </location>
</feature>
<protein>
    <submittedName>
        <fullName evidence="2">Uncharacterized protein</fullName>
    </submittedName>
</protein>
<gene>
    <name evidence="2" type="ORF">H5P28_00225</name>
</gene>
<dbReference type="Proteomes" id="UP000546464">
    <property type="component" value="Unassembled WGS sequence"/>
</dbReference>
<reference evidence="2 3" key="1">
    <citation type="submission" date="2020-07" db="EMBL/GenBank/DDBJ databases">
        <authorList>
            <person name="Feng X."/>
        </authorList>
    </citation>
    <scope>NUCLEOTIDE SEQUENCE [LARGE SCALE GENOMIC DNA]</scope>
    <source>
        <strain evidence="2 3">JCM31066</strain>
    </source>
</reference>
<dbReference type="RefSeq" id="WP_185673716.1">
    <property type="nucleotide sequence ID" value="NZ_JACHVB010000004.1"/>
</dbReference>
<sequence length="127" mass="13809">MKEAQTDNAIAESGTAALQADAPLRQLRETARFTAQQHVVSPLTLAREAAQRWRDRQSEYTPPHATDYTTGWVIVHHGAGAGWTRSLDHRPCAWVPGCLAVPADGGPVYIAVGGNDQDGAQRWEILP</sequence>
<dbReference type="EMBL" id="JACHVB010000004">
    <property type="protein sequence ID" value="MBC2592677.1"/>
    <property type="molecule type" value="Genomic_DNA"/>
</dbReference>
<evidence type="ECO:0000313" key="3">
    <source>
        <dbReference type="Proteomes" id="UP000546464"/>
    </source>
</evidence>
<dbReference type="AlphaFoldDB" id="A0A842HAL4"/>